<name>A0A8S5RHN2_9VIRU</name>
<evidence type="ECO:0000313" key="1">
    <source>
        <dbReference type="EMBL" id="DAE30887.1"/>
    </source>
</evidence>
<proteinExistence type="predicted"/>
<protein>
    <submittedName>
        <fullName evidence="1">Uncharacterized protein</fullName>
    </submittedName>
</protein>
<accession>A0A8S5RHN2</accession>
<reference evidence="1" key="1">
    <citation type="journal article" date="2021" name="Proc. Natl. Acad. Sci. U.S.A.">
        <title>A Catalog of Tens of Thousands of Viruses from Human Metagenomes Reveals Hidden Associations with Chronic Diseases.</title>
        <authorList>
            <person name="Tisza M.J."/>
            <person name="Buck C.B."/>
        </authorList>
    </citation>
    <scope>NUCLEOTIDE SEQUENCE</scope>
    <source>
        <strain evidence="1">CtML55</strain>
    </source>
</reference>
<organism evidence="1">
    <name type="scientific">virus sp. ctML55</name>
    <dbReference type="NCBI Taxonomy" id="2827627"/>
    <lineage>
        <taxon>Viruses</taxon>
    </lineage>
</organism>
<sequence>MDRHYTHSMNFWNLGNCPPNIKVGIYNNPRGLFI</sequence>
<dbReference type="EMBL" id="BK059105">
    <property type="protein sequence ID" value="DAE30887.1"/>
    <property type="molecule type" value="Genomic_DNA"/>
</dbReference>